<feature type="region of interest" description="Disordered" evidence="1">
    <location>
        <begin position="255"/>
        <end position="285"/>
    </location>
</feature>
<gene>
    <name evidence="2" type="ORF">DAPK24_003080</name>
</gene>
<protein>
    <recommendedName>
        <fullName evidence="4">Myb-like domain-containing protein</fullName>
    </recommendedName>
</protein>
<dbReference type="AlphaFoldDB" id="A0AAV5QXS2"/>
<proteinExistence type="predicted"/>
<name>A0AAV5QXS2_PICKL</name>
<evidence type="ECO:0000313" key="3">
    <source>
        <dbReference type="Proteomes" id="UP001378960"/>
    </source>
</evidence>
<evidence type="ECO:0008006" key="4">
    <source>
        <dbReference type="Google" id="ProtNLM"/>
    </source>
</evidence>
<keyword evidence="3" id="KW-1185">Reference proteome</keyword>
<evidence type="ECO:0000313" key="2">
    <source>
        <dbReference type="EMBL" id="GMM43733.1"/>
    </source>
</evidence>
<dbReference type="EMBL" id="BTGB01000001">
    <property type="protein sequence ID" value="GMM43733.1"/>
    <property type="molecule type" value="Genomic_DNA"/>
</dbReference>
<accession>A0AAV5QXS2</accession>
<dbReference type="Proteomes" id="UP001378960">
    <property type="component" value="Unassembled WGS sequence"/>
</dbReference>
<sequence length="311" mass="36021">MLTTNNNISAIPSGLFSNSFYTNKYVHNNSNNSNYNNNNNNNNNIANINITENTNNNNLSNDILFPNEDTLYETHSNLLNSNDTSIISNHLSSYKPDMNVQFELQNHFKNNHSYINNINNNNNSIINNTNKISKPFRNNSNSSNKRLSSTTNNINNNKLNRQRELSPDYYKPADPSTDLSNFTEEDVIVLKNLLSLAEIHKWKYISNKLSKIRSKKLNTEYCINKFHLMYNLPFNPKNNSLNSNYFLKMNDNHHNHNHNHNHNHTHLDHNISLDNNNTNTETEEKEETFEGMLGSSLPYIVSKDGWNLIDQ</sequence>
<reference evidence="2 3" key="1">
    <citation type="journal article" date="2023" name="Elife">
        <title>Identification of key yeast species and microbe-microbe interactions impacting larval growth of Drosophila in the wild.</title>
        <authorList>
            <person name="Mure A."/>
            <person name="Sugiura Y."/>
            <person name="Maeda R."/>
            <person name="Honda K."/>
            <person name="Sakurai N."/>
            <person name="Takahashi Y."/>
            <person name="Watada M."/>
            <person name="Katoh T."/>
            <person name="Gotoh A."/>
            <person name="Gotoh Y."/>
            <person name="Taniguchi I."/>
            <person name="Nakamura K."/>
            <person name="Hayashi T."/>
            <person name="Katayama T."/>
            <person name="Uemura T."/>
            <person name="Hattori Y."/>
        </authorList>
    </citation>
    <scope>NUCLEOTIDE SEQUENCE [LARGE SCALE GENOMIC DNA]</scope>
    <source>
        <strain evidence="2 3">PK-24</strain>
    </source>
</reference>
<organism evidence="2 3">
    <name type="scientific">Pichia kluyveri</name>
    <name type="common">Yeast</name>
    <dbReference type="NCBI Taxonomy" id="36015"/>
    <lineage>
        <taxon>Eukaryota</taxon>
        <taxon>Fungi</taxon>
        <taxon>Dikarya</taxon>
        <taxon>Ascomycota</taxon>
        <taxon>Saccharomycotina</taxon>
        <taxon>Pichiomycetes</taxon>
        <taxon>Pichiales</taxon>
        <taxon>Pichiaceae</taxon>
        <taxon>Pichia</taxon>
    </lineage>
</organism>
<feature type="region of interest" description="Disordered" evidence="1">
    <location>
        <begin position="129"/>
        <end position="172"/>
    </location>
</feature>
<feature type="compositionally biased region" description="Basic residues" evidence="1">
    <location>
        <begin position="255"/>
        <end position="264"/>
    </location>
</feature>
<evidence type="ECO:0000256" key="1">
    <source>
        <dbReference type="SAM" id="MobiDB-lite"/>
    </source>
</evidence>
<feature type="compositionally biased region" description="Low complexity" evidence="1">
    <location>
        <begin position="129"/>
        <end position="159"/>
    </location>
</feature>
<comment type="caution">
    <text evidence="2">The sequence shown here is derived from an EMBL/GenBank/DDBJ whole genome shotgun (WGS) entry which is preliminary data.</text>
</comment>